<dbReference type="Gene3D" id="2.60.120.200">
    <property type="match status" value="1"/>
</dbReference>
<dbReference type="InterPro" id="IPR036278">
    <property type="entry name" value="Sialidase_sf"/>
</dbReference>
<dbReference type="SUPFAM" id="SSF50939">
    <property type="entry name" value="Sialidases"/>
    <property type="match status" value="1"/>
</dbReference>
<sequence>MKQTDWRNIATGVELPKEGYCDQPYTVITHDGNWLCVMTTGKGEEGDNDQHIVATISNDQGLTWSPLIEIEPPGPPESSWVTPLLAPSGRVYVFYTYNKDNLREVKTRYSWLHKRVDTLGEFAFKYSDDHGRTWSKQRFSIPVRHFQIDRMNPYEGEVRFFWSVCKPIVHKGAVYIGLAKVGSFGDGFMESSEGAFVRSDNLLRENDPARVQWETLPDGETGLRAPQSAVADEHNLVSLSDGSLYCIYRTTEGYSCHAYSRDDGHTWTPPEHTVYAPGGPKIKHPRAATFVRKFSNGHYVLWFHHHGMNWAPMLTSNNQFLPYADRNPVWLSGGRERNGYIHWSQPEIILYDEDPQTRISYPDFIEANGRYYITETQKSLARIHEIDASLLDGLWNQQDLRTIASAGLSFTLDASIEDEGAERNLLLPDLGDLCNGTGFSIDLWVDFAEISPRTIIDTRGTNGIGFALASTQSGTVQLVMNDGRTESSWSSDRNLLQPHSLHHVVITVDGGPKLISFVIDGRLCDGGSDRQFGFGRFNRDMRNVTGSCQIHIDSEMRKVVRSLRIYNRCLRTSEAVGHFRAGLQD</sequence>
<protein>
    <recommendedName>
        <fullName evidence="3">exo-alpha-sialidase</fullName>
        <ecNumber evidence="3">3.2.1.18</ecNumber>
    </recommendedName>
</protein>
<comment type="caution">
    <text evidence="5">The sequence shown here is derived from an EMBL/GenBank/DDBJ whole genome shotgun (WGS) entry which is preliminary data.</text>
</comment>
<dbReference type="Proteomes" id="UP000653578">
    <property type="component" value="Unassembled WGS sequence"/>
</dbReference>
<comment type="catalytic activity">
    <reaction evidence="1">
        <text>Hydrolysis of alpha-(2-&gt;3)-, alpha-(2-&gt;6)-, alpha-(2-&gt;8)- glycosidic linkages of terminal sialic acid residues in oligosaccharides, glycoproteins, glycolipids, colominic acid and synthetic substrates.</text>
        <dbReference type="EC" id="3.2.1.18"/>
    </reaction>
</comment>
<dbReference type="PANTHER" id="PTHR10628">
    <property type="entry name" value="SIALIDASE"/>
    <property type="match status" value="1"/>
</dbReference>
<dbReference type="Pfam" id="PF13088">
    <property type="entry name" value="BNR_2"/>
    <property type="match status" value="1"/>
</dbReference>
<dbReference type="EC" id="3.2.1.18" evidence="3"/>
<keyword evidence="6" id="KW-1185">Reference proteome</keyword>
<evidence type="ECO:0000313" key="5">
    <source>
        <dbReference type="EMBL" id="NOU68869.1"/>
    </source>
</evidence>
<proteinExistence type="inferred from homology"/>
<dbReference type="Gene3D" id="2.120.10.10">
    <property type="match status" value="2"/>
</dbReference>
<feature type="domain" description="Sialidase" evidence="4">
    <location>
        <begin position="37"/>
        <end position="372"/>
    </location>
</feature>
<dbReference type="InterPro" id="IPR011040">
    <property type="entry name" value="Sialidase"/>
</dbReference>
<evidence type="ECO:0000259" key="4">
    <source>
        <dbReference type="Pfam" id="PF13088"/>
    </source>
</evidence>
<gene>
    <name evidence="5" type="ORF">GC096_33155</name>
</gene>
<dbReference type="EMBL" id="WHNY01000082">
    <property type="protein sequence ID" value="NOU68869.1"/>
    <property type="molecule type" value="Genomic_DNA"/>
</dbReference>
<organism evidence="5 6">
    <name type="scientific">Paenibacillus plantarum</name>
    <dbReference type="NCBI Taxonomy" id="2654975"/>
    <lineage>
        <taxon>Bacteria</taxon>
        <taxon>Bacillati</taxon>
        <taxon>Bacillota</taxon>
        <taxon>Bacilli</taxon>
        <taxon>Bacillales</taxon>
        <taxon>Paenibacillaceae</taxon>
        <taxon>Paenibacillus</taxon>
    </lineage>
</organism>
<name>A0ABX1XM10_9BACL</name>
<evidence type="ECO:0000256" key="1">
    <source>
        <dbReference type="ARBA" id="ARBA00000427"/>
    </source>
</evidence>
<comment type="similarity">
    <text evidence="2">Belongs to the glycosyl hydrolase 33 family.</text>
</comment>
<evidence type="ECO:0000256" key="2">
    <source>
        <dbReference type="ARBA" id="ARBA00009348"/>
    </source>
</evidence>
<reference evidence="5 6" key="1">
    <citation type="submission" date="2019-10" db="EMBL/GenBank/DDBJ databases">
        <title>Description of Paenibacillus humi sp. nov.</title>
        <authorList>
            <person name="Carlier A."/>
            <person name="Qi S."/>
        </authorList>
    </citation>
    <scope>NUCLEOTIDE SEQUENCE [LARGE SCALE GENOMIC DNA]</scope>
    <source>
        <strain evidence="5 6">LMG 31461</strain>
    </source>
</reference>
<dbReference type="PANTHER" id="PTHR10628:SF30">
    <property type="entry name" value="EXO-ALPHA-SIALIDASE"/>
    <property type="match status" value="1"/>
</dbReference>
<dbReference type="InterPro" id="IPR013320">
    <property type="entry name" value="ConA-like_dom_sf"/>
</dbReference>
<accession>A0ABX1XM10</accession>
<evidence type="ECO:0000313" key="6">
    <source>
        <dbReference type="Proteomes" id="UP000653578"/>
    </source>
</evidence>
<dbReference type="CDD" id="cd15482">
    <property type="entry name" value="Sialidase_non-viral"/>
    <property type="match status" value="1"/>
</dbReference>
<dbReference type="InterPro" id="IPR026856">
    <property type="entry name" value="Sialidase_fam"/>
</dbReference>
<dbReference type="RefSeq" id="WP_171636603.1">
    <property type="nucleotide sequence ID" value="NZ_WHNY01000082.1"/>
</dbReference>
<dbReference type="SUPFAM" id="SSF49899">
    <property type="entry name" value="Concanavalin A-like lectins/glucanases"/>
    <property type="match status" value="1"/>
</dbReference>
<evidence type="ECO:0000256" key="3">
    <source>
        <dbReference type="ARBA" id="ARBA00012733"/>
    </source>
</evidence>
<dbReference type="Pfam" id="PF13385">
    <property type="entry name" value="Laminin_G_3"/>
    <property type="match status" value="1"/>
</dbReference>